<organism evidence="4 5">
    <name type="scientific">Heterodera trifolii</name>
    <dbReference type="NCBI Taxonomy" id="157864"/>
    <lineage>
        <taxon>Eukaryota</taxon>
        <taxon>Metazoa</taxon>
        <taxon>Ecdysozoa</taxon>
        <taxon>Nematoda</taxon>
        <taxon>Chromadorea</taxon>
        <taxon>Rhabditida</taxon>
        <taxon>Tylenchina</taxon>
        <taxon>Tylenchomorpha</taxon>
        <taxon>Tylenchoidea</taxon>
        <taxon>Heteroderidae</taxon>
        <taxon>Heteroderinae</taxon>
        <taxon>Heterodera</taxon>
    </lineage>
</organism>
<evidence type="ECO:0000259" key="3">
    <source>
        <dbReference type="PROSITE" id="PS50870"/>
    </source>
</evidence>
<dbReference type="Proteomes" id="UP001620626">
    <property type="component" value="Unassembled WGS sequence"/>
</dbReference>
<sequence length="1731" mass="200436">MASFYEASTSGMNWDRFSSELDDSLLNDSTTLKVKKAFWSAKQLLREKLGKREDEHIVAADAELDTHLQTFRQIRDSTQKLLNLMETHQRELNELAQLELDIAELLNEEQKDEKAHLRKVLQVAGNAETNSSKQRHILLGNVTQFGNVLYDFIERAVSDCEQTVDAVGRARLDYRGSLLWLKKCSETLDPGDSSHMEDFRKVQHVVKCQKHRLDQLKEDMAMKVGLKYDHFHTQLLIKCEIFFYVSVLQSARNRILADNLEEYKTALLTFHSENAAEFCASSEQFDGLESYEIDVLKILNDPIGSAMEDQRRSHTTDGVPKPDRLNTSRPFSARKRKPSAGSDNNDLVELEEVELGVEASDPSMERVRELLRFEDDAMIGMAQPADQVLLKCPAATSSESIGLNLLKNSSSSAADLLDDLQYGWDSIGCSSAALIDLEQHKTENTETESQLNSDDLVINMQSAKHFKPEKSGGALLEEIEDLLFESCPSSPNMHELRTNNNGNDRKSLLNIVDIGSGGENMPKLAPPANGSAIHGKRKGDRALRQMFLSFRFSFCPSGGCQHILLDDFYTEYLQENANENLMEKRIAIYTMIYMLHQKTEQNKSILMKMKAYLMGEDEEADMTEMQRTISRVENMLTDSFYYHVNKALACIHSSIVAPLYTLPNNNCRLSENDFLTTSLCNLLRVRHELNKALEEKPPEGQSAEMEKVPPCKTLNDAKESVENNWQLILDLMLSDLMHFFTKRKKLCNFFDAVRKRNDYNELQAIRTKFVKLFGFPRMAMISNAHHETLGFLFSFQRYNNLYAQLYESFFEANTKVGKWRARIVLDTFLYEEWAEDFLGNESQKISTGESEFSELVQELVVNVIDQLRFDWLLYSKLFWYYDKKVRLNVENFARNGKVSKMSERFLADTQMYKQMVSDKKNVPLMWENGPEDVTLLSVLAISEQKWEMIMTAGETSGKNAESDENSTKSAETRRSLDEMINPKQNLTVISDHCLSFLNNAIETDFFEFKVKKVSKFSDDNYLKAMYEKLIDLIKRENSKKISKIENPTIKSLLRVLDIGIYVNEIYQRIKGANQLNEVAEKQHFKVDSSQKFSNHFDGILSTISEIDLSKGINMRHLLKTVHLELKQLIIGPISAEEKSKRLENEICNVSNQMHLRNFVKFIIKSPKSEWEKLDKICQKLILLSLIKFGNANKSGKEEKKEENNYPKVFEAFAKFEISYEKFEAQKKLDEHLLNLYQTDKYLNEFIQERKRRSFSTLKIEKFPELLQEIKFTQRMDKNNEKLTKTLENDKFMGDEKEHFCEVISELQNIIKKWSEEAKLETKNTNFTKNKSENLQPICLLPEGFNRQKIFGTVQCEHSKKNECQNGSLYCILCNNLHTLSIQKYEKDEHLSVPTFKMLFMGVQILIPFIFVPILKHLPIGEYNAKQIERIGKIMAQKIENLLANDNLDEAQHKFEWIKRNEQMREKKEALSKASKEKAFEIEKEIRQMLSIEKLMEEHKRNALINREKVKEMKAMLTILSDYGSDIKILNFLLTDNEIGTEQIAKGSKKLSLFLQANAYLELWAKNKQIYSKEMGFLDPKMLKIMLTKVFLLYPTASSLLFIIHRFFLTFTTWHWPLPVQLEMVNANQKISGAILIWSPGREWTKKQTLAPNGLRKVLKKVLTMPIIRPMFPEENLGQEINLLNAQVIRWKMREAIIHLWHGNDFSALNELVQPTEFIETVFYTFVSLFYI</sequence>
<dbReference type="InterPro" id="IPR024114">
    <property type="entry name" value="Islet_autoAg_Ica1/Ica1-like"/>
</dbReference>
<evidence type="ECO:0000256" key="1">
    <source>
        <dbReference type="SAM" id="Coils"/>
    </source>
</evidence>
<feature type="domain" description="AH" evidence="3">
    <location>
        <begin position="59"/>
        <end position="226"/>
    </location>
</feature>
<dbReference type="Gene3D" id="1.10.1410.10">
    <property type="match status" value="1"/>
</dbReference>
<dbReference type="SUPFAM" id="SSF81631">
    <property type="entry name" value="PAP/OAS1 substrate-binding domain"/>
    <property type="match status" value="1"/>
</dbReference>
<reference evidence="4 5" key="1">
    <citation type="submission" date="2024-10" db="EMBL/GenBank/DDBJ databases">
        <authorList>
            <person name="Kim D."/>
        </authorList>
    </citation>
    <scope>NUCLEOTIDE SEQUENCE [LARGE SCALE GENOMIC DNA]</scope>
    <source>
        <strain evidence="4">BH-2024</strain>
    </source>
</reference>
<dbReference type="InterPro" id="IPR007012">
    <property type="entry name" value="PolA_pol_cen_dom"/>
</dbReference>
<dbReference type="EMBL" id="JBICBT010000184">
    <property type="protein sequence ID" value="KAL3121574.1"/>
    <property type="molecule type" value="Genomic_DNA"/>
</dbReference>
<dbReference type="SUPFAM" id="SSF103657">
    <property type="entry name" value="BAR/IMD domain-like"/>
    <property type="match status" value="1"/>
</dbReference>
<evidence type="ECO:0000313" key="4">
    <source>
        <dbReference type="EMBL" id="KAL3121574.1"/>
    </source>
</evidence>
<dbReference type="PANTHER" id="PTHR10164">
    <property type="entry name" value="ISLET CELL AUTOANTIGEN 1"/>
    <property type="match status" value="1"/>
</dbReference>
<evidence type="ECO:0000256" key="2">
    <source>
        <dbReference type="SAM" id="MobiDB-lite"/>
    </source>
</evidence>
<comment type="caution">
    <text evidence="4">The sequence shown here is derived from an EMBL/GenBank/DDBJ whole genome shotgun (WGS) entry which is preliminary data.</text>
</comment>
<accession>A0ABD2M266</accession>
<feature type="region of interest" description="Disordered" evidence="2">
    <location>
        <begin position="953"/>
        <end position="973"/>
    </location>
</feature>
<evidence type="ECO:0000313" key="5">
    <source>
        <dbReference type="Proteomes" id="UP001620626"/>
    </source>
</evidence>
<gene>
    <name evidence="4" type="ORF">niasHT_009051</name>
</gene>
<dbReference type="Pfam" id="PF06456">
    <property type="entry name" value="Arfaptin"/>
    <property type="match status" value="1"/>
</dbReference>
<dbReference type="PANTHER" id="PTHR10164:SF4">
    <property type="entry name" value="GH23156P"/>
    <property type="match status" value="1"/>
</dbReference>
<dbReference type="GO" id="GO:0005737">
    <property type="term" value="C:cytoplasm"/>
    <property type="evidence" value="ECO:0007669"/>
    <property type="project" value="UniProtKB-ARBA"/>
</dbReference>
<dbReference type="InterPro" id="IPR027267">
    <property type="entry name" value="AH/BAR_dom_sf"/>
</dbReference>
<name>A0ABD2M266_9BILA</name>
<feature type="coiled-coil region" evidence="1">
    <location>
        <begin position="78"/>
        <end position="120"/>
    </location>
</feature>
<dbReference type="InterPro" id="IPR010504">
    <property type="entry name" value="AH_dom"/>
</dbReference>
<feature type="compositionally biased region" description="Basic and acidic residues" evidence="2">
    <location>
        <begin position="308"/>
        <end position="326"/>
    </location>
</feature>
<dbReference type="Gene3D" id="1.20.1270.60">
    <property type="entry name" value="Arfaptin homology (AH) domain/BAR domain"/>
    <property type="match status" value="1"/>
</dbReference>
<dbReference type="SMART" id="SM01015">
    <property type="entry name" value="Arfaptin"/>
    <property type="match status" value="1"/>
</dbReference>
<proteinExistence type="predicted"/>
<feature type="region of interest" description="Disordered" evidence="2">
    <location>
        <begin position="306"/>
        <end position="347"/>
    </location>
</feature>
<dbReference type="PROSITE" id="PS50870">
    <property type="entry name" value="AH"/>
    <property type="match status" value="1"/>
</dbReference>
<keyword evidence="1" id="KW-0175">Coiled coil</keyword>
<keyword evidence="5" id="KW-1185">Reference proteome</keyword>
<dbReference type="GO" id="GO:0012505">
    <property type="term" value="C:endomembrane system"/>
    <property type="evidence" value="ECO:0007669"/>
    <property type="project" value="UniProtKB-ARBA"/>
</dbReference>
<protein>
    <recommendedName>
        <fullName evidence="3">AH domain-containing protein</fullName>
    </recommendedName>
</protein>
<dbReference type="Pfam" id="PF04928">
    <property type="entry name" value="PAP_central"/>
    <property type="match status" value="1"/>
</dbReference>